<dbReference type="AlphaFoldDB" id="A0A0F9T5Q0"/>
<dbReference type="EMBL" id="LAZR01000324">
    <property type="protein sequence ID" value="KKN74519.1"/>
    <property type="molecule type" value="Genomic_DNA"/>
</dbReference>
<proteinExistence type="predicted"/>
<comment type="caution">
    <text evidence="1">The sequence shown here is derived from an EMBL/GenBank/DDBJ whole genome shotgun (WGS) entry which is preliminary data.</text>
</comment>
<evidence type="ECO:0000313" key="1">
    <source>
        <dbReference type="EMBL" id="KKN74519.1"/>
    </source>
</evidence>
<name>A0A0F9T5Q0_9ZZZZ</name>
<organism evidence="1">
    <name type="scientific">marine sediment metagenome</name>
    <dbReference type="NCBI Taxonomy" id="412755"/>
    <lineage>
        <taxon>unclassified sequences</taxon>
        <taxon>metagenomes</taxon>
        <taxon>ecological metagenomes</taxon>
    </lineage>
</organism>
<accession>A0A0F9T5Q0</accession>
<gene>
    <name evidence="1" type="ORF">LCGC14_0389360</name>
</gene>
<protein>
    <submittedName>
        <fullName evidence="1">Uncharacterized protein</fullName>
    </submittedName>
</protein>
<sequence>MSTFDAESFMSQAVDGEMETRYTPIPDNNYVAMLSDKLTLREVNDSPVVDVLYIIDDEELRAKMDVEELIVKQSLFTDVNDDGRIAFGTNKNVKLGRLRAALGQNVAGQTWNFQMLAGAGPVRIKVGHRPDKNDPTIVYNEVNAVASMQAT</sequence>
<reference evidence="1" key="1">
    <citation type="journal article" date="2015" name="Nature">
        <title>Complex archaea that bridge the gap between prokaryotes and eukaryotes.</title>
        <authorList>
            <person name="Spang A."/>
            <person name="Saw J.H."/>
            <person name="Jorgensen S.L."/>
            <person name="Zaremba-Niedzwiedzka K."/>
            <person name="Martijn J."/>
            <person name="Lind A.E."/>
            <person name="van Eijk R."/>
            <person name="Schleper C."/>
            <person name="Guy L."/>
            <person name="Ettema T.J."/>
        </authorList>
    </citation>
    <scope>NUCLEOTIDE SEQUENCE</scope>
</reference>